<dbReference type="AlphaFoldDB" id="A0A855MF99"/>
<protein>
    <submittedName>
        <fullName evidence="1">Uncharacterized protein</fullName>
    </submittedName>
</protein>
<evidence type="ECO:0000313" key="1">
    <source>
        <dbReference type="EMBL" id="POY49403.1"/>
    </source>
</evidence>
<gene>
    <name evidence="1" type="ORF">F131LOC_02900</name>
</gene>
<name>A0A855MF99_9GAMM</name>
<organism evidence="1">
    <name type="scientific">Pectobacterium versatile</name>
    <dbReference type="NCBI Taxonomy" id="2488639"/>
    <lineage>
        <taxon>Bacteria</taxon>
        <taxon>Pseudomonadati</taxon>
        <taxon>Pseudomonadota</taxon>
        <taxon>Gammaproteobacteria</taxon>
        <taxon>Enterobacterales</taxon>
        <taxon>Pectobacteriaceae</taxon>
        <taxon>Pectobacterium</taxon>
    </lineage>
</organism>
<sequence length="86" mass="9989">MPHCGYPCISVDMWNNLGVGEEASPFDCLYPSYFKLHVRWLRSLTRITYLSKFIGTPSLAAFLKLELFRGYTLLLVQRMISATEFY</sequence>
<comment type="caution">
    <text evidence="1">The sequence shown here is derived from an EMBL/GenBank/DDBJ whole genome shotgun (WGS) entry which is preliminary data.</text>
</comment>
<dbReference type="EMBL" id="PDVW01000016">
    <property type="protein sequence ID" value="POY49403.1"/>
    <property type="molecule type" value="Genomic_DNA"/>
</dbReference>
<proteinExistence type="predicted"/>
<accession>A0A855MF99</accession>
<reference evidence="1" key="1">
    <citation type="submission" date="2017-12" db="EMBL/GenBank/DDBJ databases">
        <title>First report on the novel genomospecies/subspecies of Pectobacterium carotovorum in Russia.</title>
        <authorList>
            <person name="Shirshikov F.V."/>
            <person name="Miroshnikov K."/>
            <person name="Toshakov S.V."/>
            <person name="Kabanova A.P."/>
            <person name="Barannik A.P."/>
            <person name="Shneider M."/>
            <person name="Ignatov A.N."/>
            <person name="Miroshnikov K.A."/>
        </authorList>
    </citation>
    <scope>NUCLEOTIDE SEQUENCE [LARGE SCALE GENOMIC DNA]</scope>
    <source>
        <strain evidence="1">F131</strain>
    </source>
</reference>